<sequence>MLMRIFKVLKKLLQPVPLVAVICLIMAPVIWFFGDKVGLRGFYPFGNDEARFWSVFVLAIVGGICLAILVFRAVRAWLSARNRAAQREPTEEELENAAMKQVFDRAVKIIRQRWSGEGRSLYGLPWYIVIGGSESGKTSLIENSDLRFPIDHEINSELQELSDRKASGFFNWRVAGNEAVLLDLNGEYFRPYKARTAVQNVLWDRFLFNLQRVRPRRPINGVVLTIDMIEFLGMTQEARDNYSQLVRDVINDLVEKLDTRMTIHLAFTKLDQVAGFPDFFATLSASDREFLYGFHFLHEGRHAPEWLKQFESQYDNYLEGLHLRLKKRMLELKSANSRQEAFAFYRSFLGLGGPLRTFLENALSPDKFTTPPLVRGIYFLSNRQENAPRNTFLEAVGERYALPDPLYGTSQRSSYPYFATRFLKKVVFPEAGLAGNNRRADERYRRHMVTAAGVALFLCLTGGLYWNIRYESNLVQAREVLEKVQQLNDSSGITSLADPTGERLLVPLNRIRDAMLTFGDYHDVGAVRAQLSLYQGRRIGPIVDAVYRDMLNNRFAPALLSGVEHALKTVCPKGGDAELEYLRVYRMMGDLNGRDNRVVSQYFNGYWTDNVIGSETKVAQLDTHLDYMLNQVPQAYDIRQDVVLQAQRDLGKLTPFRRVYHSLRALTERQLPNPLEFSRSVGAAFDLVYEPAPTDKSQELDGTVGENTPGAQECGVVTERNFTGSPFKIPRFFTREQFHDFFVPQVEHVASIAADDLWVLGQLEDTSYSNAEYAEIRTKVRENYVDEYIRTWRDALNMMKVKDFDDIRDATEILQTLSGTNNPMRRVAELVKENTLIYKAKAEVPENGGLELGNADIDPNREAGIRIATAFGAIQGMLNERPDGSPSNIDQIQESLKSVYDYLKSVRDAGDPNAKALELAIARAKLSGEDPIFVLQRIAERAPAPFDEQLRHVASQSWRTIMVAATEELNRKWQDEIFGAYQRLIAGKYPFDRNSGQDLPLQDFKEFFRPGGILDAFYREELLTFVDETTGEPKIIDGQSLAVDRGFSRQLRKAMNITKSFFDQNGELAVEFKVAPVNMSANLSRAVLNFEGQLIVNSHGPSRPITVFWPNIIDGPAASRVDLAPLGHGQSLSRQFDGAWSWLHLYDSASKANQSDSTVDISFANASGQAATFRIRPEARVNVFFNSPISNFSLPRHLYGGVS</sequence>
<accession>A0A367XHL9</accession>
<feature type="transmembrane region" description="Helical" evidence="1">
    <location>
        <begin position="53"/>
        <end position="74"/>
    </location>
</feature>
<dbReference type="InterPro" id="IPR025743">
    <property type="entry name" value="TssM1_N"/>
</dbReference>
<dbReference type="PANTHER" id="PTHR36153:SF5">
    <property type="entry name" value="EXPORTED PROTEIN"/>
    <property type="match status" value="1"/>
</dbReference>
<dbReference type="RefSeq" id="WP_062961145.1">
    <property type="nucleotide sequence ID" value="NZ_JALLPZ010000002.1"/>
</dbReference>
<dbReference type="AlphaFoldDB" id="A0A367XHL9"/>
<evidence type="ECO:0000259" key="3">
    <source>
        <dbReference type="Pfam" id="PF06761"/>
    </source>
</evidence>
<evidence type="ECO:0000259" key="5">
    <source>
        <dbReference type="Pfam" id="PF21070"/>
    </source>
</evidence>
<dbReference type="Pfam" id="PF06744">
    <property type="entry name" value="IcmF_C"/>
    <property type="match status" value="1"/>
</dbReference>
<reference evidence="6 7" key="1">
    <citation type="submission" date="2014-07" db="EMBL/GenBank/DDBJ databases">
        <title>Draft genome sequence of Thalassospira xiamenensis IB13.</title>
        <authorList>
            <person name="Lai Q."/>
            <person name="Shao Z."/>
        </authorList>
    </citation>
    <scope>NUCLEOTIDE SEQUENCE [LARGE SCALE GENOMIC DNA]</scope>
    <source>
        <strain evidence="6 7">IB13</strain>
    </source>
</reference>
<evidence type="ECO:0000313" key="6">
    <source>
        <dbReference type="EMBL" id="RCK53164.1"/>
    </source>
</evidence>
<feature type="domain" description="Type VI secretion system IcmF C-terminal" evidence="2">
    <location>
        <begin position="1072"/>
        <end position="1177"/>
    </location>
</feature>
<dbReference type="InterPro" id="IPR048677">
    <property type="entry name" value="TssM1_hel"/>
</dbReference>
<dbReference type="InterPro" id="IPR017731">
    <property type="entry name" value="TssM1-like"/>
</dbReference>
<evidence type="ECO:0000313" key="7">
    <source>
        <dbReference type="Proteomes" id="UP000252266"/>
    </source>
</evidence>
<feature type="domain" description="Type VI secretion system component TssM1 helical" evidence="5">
    <location>
        <begin position="965"/>
        <end position="1064"/>
    </location>
</feature>
<name>A0A367XHL9_9PROT</name>
<feature type="transmembrane region" description="Helical" evidence="1">
    <location>
        <begin position="448"/>
        <end position="468"/>
    </location>
</feature>
<dbReference type="EMBL" id="JPWJ01000001">
    <property type="protein sequence ID" value="RCK53164.1"/>
    <property type="molecule type" value="Genomic_DNA"/>
</dbReference>
<dbReference type="Proteomes" id="UP000252266">
    <property type="component" value="Unassembled WGS sequence"/>
</dbReference>
<dbReference type="Pfam" id="PF06761">
    <property type="entry name" value="IcmF-related"/>
    <property type="match status" value="1"/>
</dbReference>
<dbReference type="NCBIfam" id="TIGR03348">
    <property type="entry name" value="VI_IcmF"/>
    <property type="match status" value="1"/>
</dbReference>
<feature type="domain" description="Type VI secretion system component TssM1 N-terminal" evidence="4">
    <location>
        <begin position="200"/>
        <end position="451"/>
    </location>
</feature>
<comment type="caution">
    <text evidence="6">The sequence shown here is derived from an EMBL/GenBank/DDBJ whole genome shotgun (WGS) entry which is preliminary data.</text>
</comment>
<dbReference type="PANTHER" id="PTHR36153">
    <property type="entry name" value="INNER MEMBRANE PROTEIN-RELATED"/>
    <property type="match status" value="1"/>
</dbReference>
<proteinExistence type="predicted"/>
<dbReference type="InterPro" id="IPR053156">
    <property type="entry name" value="T6SS_TssM-like"/>
</dbReference>
<dbReference type="InterPro" id="IPR009612">
    <property type="entry name" value="IcmF-rel"/>
</dbReference>
<feature type="transmembrane region" description="Helical" evidence="1">
    <location>
        <begin position="12"/>
        <end position="33"/>
    </location>
</feature>
<keyword evidence="1" id="KW-0812">Transmembrane</keyword>
<evidence type="ECO:0000259" key="2">
    <source>
        <dbReference type="Pfam" id="PF06744"/>
    </source>
</evidence>
<evidence type="ECO:0000259" key="4">
    <source>
        <dbReference type="Pfam" id="PF14331"/>
    </source>
</evidence>
<keyword evidence="1" id="KW-0472">Membrane</keyword>
<organism evidence="6 7">
    <name type="scientific">Thalassospira xiamenensis</name>
    <dbReference type="NCBI Taxonomy" id="220697"/>
    <lineage>
        <taxon>Bacteria</taxon>
        <taxon>Pseudomonadati</taxon>
        <taxon>Pseudomonadota</taxon>
        <taxon>Alphaproteobacteria</taxon>
        <taxon>Rhodospirillales</taxon>
        <taxon>Thalassospiraceae</taxon>
        <taxon>Thalassospira</taxon>
    </lineage>
</organism>
<protein>
    <recommendedName>
        <fullName evidence="8">Type VI secretion system protein ImpL</fullName>
    </recommendedName>
</protein>
<feature type="domain" description="IcmF-related" evidence="3">
    <location>
        <begin position="507"/>
        <end position="835"/>
    </location>
</feature>
<gene>
    <name evidence="6" type="ORF">TH44_02885</name>
</gene>
<evidence type="ECO:0008006" key="8">
    <source>
        <dbReference type="Google" id="ProtNLM"/>
    </source>
</evidence>
<dbReference type="InterPro" id="IPR010623">
    <property type="entry name" value="IcmF_C"/>
</dbReference>
<evidence type="ECO:0000256" key="1">
    <source>
        <dbReference type="SAM" id="Phobius"/>
    </source>
</evidence>
<keyword evidence="1" id="KW-1133">Transmembrane helix</keyword>
<dbReference type="Pfam" id="PF21070">
    <property type="entry name" value="IcmF_helical"/>
    <property type="match status" value="1"/>
</dbReference>
<dbReference type="Pfam" id="PF14331">
    <property type="entry name" value="IcmF-related_N"/>
    <property type="match status" value="1"/>
</dbReference>